<sequence length="212" mass="23648">MKLTEIDKSRYRQHLNRVIIGFIASLLALSLLFGTALIAAFGQSAEQKSGQNIVGQKLQTLSPPEQSMDNASEKTADMTTGTDDSAPEATGNFRYNLLGVILALLACAALLHQLKNSRYFHEIYYVWQLKQLQNLIYRRLKKIEQAANNGDIDALVILSFYYAGLKQVYLLDDNTLTLGKVEQDITRLETLASAQGISLEAQQFSADLIKKF</sequence>
<proteinExistence type="predicted"/>
<protein>
    <submittedName>
        <fullName evidence="3">DUF3087 family protein</fullName>
    </submittedName>
</protein>
<keyword evidence="2" id="KW-0812">Transmembrane</keyword>
<feature type="region of interest" description="Disordered" evidence="1">
    <location>
        <begin position="62"/>
        <end position="85"/>
    </location>
</feature>
<dbReference type="EMBL" id="CP059693">
    <property type="protein sequence ID" value="WDE14108.1"/>
    <property type="molecule type" value="Genomic_DNA"/>
</dbReference>
<keyword evidence="2" id="KW-1133">Transmembrane helix</keyword>
<feature type="transmembrane region" description="Helical" evidence="2">
    <location>
        <begin position="93"/>
        <end position="111"/>
    </location>
</feature>
<organism evidence="3 4">
    <name type="scientific">Thalassomonas haliotis</name>
    <dbReference type="NCBI Taxonomy" id="485448"/>
    <lineage>
        <taxon>Bacteria</taxon>
        <taxon>Pseudomonadati</taxon>
        <taxon>Pseudomonadota</taxon>
        <taxon>Gammaproteobacteria</taxon>
        <taxon>Alteromonadales</taxon>
        <taxon>Colwelliaceae</taxon>
        <taxon>Thalassomonas</taxon>
    </lineage>
</organism>
<dbReference type="InterPro" id="IPR021438">
    <property type="entry name" value="DUF3087"/>
</dbReference>
<evidence type="ECO:0000313" key="3">
    <source>
        <dbReference type="EMBL" id="WDE14108.1"/>
    </source>
</evidence>
<keyword evidence="2" id="KW-0472">Membrane</keyword>
<evidence type="ECO:0000256" key="2">
    <source>
        <dbReference type="SAM" id="Phobius"/>
    </source>
</evidence>
<evidence type="ECO:0000256" key="1">
    <source>
        <dbReference type="SAM" id="MobiDB-lite"/>
    </source>
</evidence>
<keyword evidence="4" id="KW-1185">Reference proteome</keyword>
<reference evidence="3 4" key="1">
    <citation type="journal article" date="2022" name="Mar. Drugs">
        <title>Bioassay-Guided Fractionation Leads to the Detection of Cholic Acid Generated by the Rare Thalassomonas sp.</title>
        <authorList>
            <person name="Pheiffer F."/>
            <person name="Schneider Y.K."/>
            <person name="Hansen E.H."/>
            <person name="Andersen J.H."/>
            <person name="Isaksson J."/>
            <person name="Busche T."/>
            <person name="R C."/>
            <person name="Kalinowski J."/>
            <person name="Zyl L.V."/>
            <person name="Trindade M."/>
        </authorList>
    </citation>
    <scope>NUCLEOTIDE SEQUENCE [LARGE SCALE GENOMIC DNA]</scope>
    <source>
        <strain evidence="3 4">A5K-61T</strain>
    </source>
</reference>
<dbReference type="Pfam" id="PF11286">
    <property type="entry name" value="DUF3087"/>
    <property type="match status" value="2"/>
</dbReference>
<evidence type="ECO:0000313" key="4">
    <source>
        <dbReference type="Proteomes" id="UP001215231"/>
    </source>
</evidence>
<accession>A0ABY7VMH1</accession>
<gene>
    <name evidence="3" type="ORF">H3N35_12130</name>
</gene>
<feature type="transmembrane region" description="Helical" evidence="2">
    <location>
        <begin position="18"/>
        <end position="41"/>
    </location>
</feature>
<dbReference type="Proteomes" id="UP001215231">
    <property type="component" value="Chromosome"/>
</dbReference>
<dbReference type="RefSeq" id="WP_274054619.1">
    <property type="nucleotide sequence ID" value="NZ_CP059693.1"/>
</dbReference>
<name>A0ABY7VMH1_9GAMM</name>